<proteinExistence type="predicted"/>
<dbReference type="AlphaFoldDB" id="A0A0F9C1Q2"/>
<reference evidence="1" key="1">
    <citation type="journal article" date="2015" name="Nature">
        <title>Complex archaea that bridge the gap between prokaryotes and eukaryotes.</title>
        <authorList>
            <person name="Spang A."/>
            <person name="Saw J.H."/>
            <person name="Jorgensen S.L."/>
            <person name="Zaremba-Niedzwiedzka K."/>
            <person name="Martijn J."/>
            <person name="Lind A.E."/>
            <person name="van Eijk R."/>
            <person name="Schleper C."/>
            <person name="Guy L."/>
            <person name="Ettema T.J."/>
        </authorList>
    </citation>
    <scope>NUCLEOTIDE SEQUENCE</scope>
</reference>
<organism evidence="1">
    <name type="scientific">marine sediment metagenome</name>
    <dbReference type="NCBI Taxonomy" id="412755"/>
    <lineage>
        <taxon>unclassified sequences</taxon>
        <taxon>metagenomes</taxon>
        <taxon>ecological metagenomes</taxon>
    </lineage>
</organism>
<sequence length="120" mass="13817">MGMVIMKYICEVIDNKIYVRGKCCPDYKKVDYNGWIIIESDVDCGGNLINENGQPIWEVVEDKIINNPLPLSDEKIKEKVNIEIKDKIKTELLDKLIENAINNPDDNNLIKVWINNQIAL</sequence>
<dbReference type="EMBL" id="LAZR01049032">
    <property type="protein sequence ID" value="KKK90591.1"/>
    <property type="molecule type" value="Genomic_DNA"/>
</dbReference>
<comment type="caution">
    <text evidence="1">The sequence shown here is derived from an EMBL/GenBank/DDBJ whole genome shotgun (WGS) entry which is preliminary data.</text>
</comment>
<protein>
    <submittedName>
        <fullName evidence="1">Uncharacterized protein</fullName>
    </submittedName>
</protein>
<accession>A0A0F9C1Q2</accession>
<name>A0A0F9C1Q2_9ZZZZ</name>
<gene>
    <name evidence="1" type="ORF">LCGC14_2721470</name>
</gene>
<evidence type="ECO:0000313" key="1">
    <source>
        <dbReference type="EMBL" id="KKK90591.1"/>
    </source>
</evidence>